<keyword evidence="1" id="KW-1185">Reference proteome</keyword>
<evidence type="ECO:0000313" key="2">
    <source>
        <dbReference type="RefSeq" id="XP_045145209.1"/>
    </source>
</evidence>
<proteinExistence type="predicted"/>
<dbReference type="Proteomes" id="UP000694863">
    <property type="component" value="Unplaced"/>
</dbReference>
<reference evidence="2" key="1">
    <citation type="submission" date="2025-08" db="UniProtKB">
        <authorList>
            <consortium name="RefSeq"/>
        </authorList>
    </citation>
    <scope>IDENTIFICATION</scope>
</reference>
<dbReference type="RefSeq" id="XP_045145209.1">
    <property type="nucleotide sequence ID" value="XM_045289274.1"/>
</dbReference>
<evidence type="ECO:0000313" key="1">
    <source>
        <dbReference type="Proteomes" id="UP000694863"/>
    </source>
</evidence>
<name>A0AC55D0D4_ECHTE</name>
<sequence length="334" mass="35288">MASWIPQRSSGAPGAPASLPCRGAPPPGVRASREAPGLSRNPPGPGAPGPGHRRNVLSERERRKRISNCCEQLRALLPWFACRREDMASVLEMAVLFLRLAHTLVPAPGQHALQTLAPARAGEVRPHRWQPRALVPAEDMLSSGSSALRLVRPWEPLAAPSGLAEVLGGTSTPPGQQGPCEQGPGVTSSADEDPERSISKTPAGPLPEPPRPPWTPPLLRPAAQGWLGGVDTAELPVLDTRSVVGPEKEEGIAPLLAASPDWWPGSLEGRGGGLPAGLDRAEPCPVAEGGFQELQDILLEQWGPDLGCAGLALREEPDSLFPELFVCRPWGQGP</sequence>
<gene>
    <name evidence="2" type="primary">SOHLH1</name>
</gene>
<protein>
    <submittedName>
        <fullName evidence="2">Spermatogenesis- and oogenesis-specific basic helix-loop-helix-containing protein 1</fullName>
    </submittedName>
</protein>
<organism evidence="1 2">
    <name type="scientific">Echinops telfairi</name>
    <name type="common">Lesser hedgehog tenrec</name>
    <dbReference type="NCBI Taxonomy" id="9371"/>
    <lineage>
        <taxon>Eukaryota</taxon>
        <taxon>Metazoa</taxon>
        <taxon>Chordata</taxon>
        <taxon>Craniata</taxon>
        <taxon>Vertebrata</taxon>
        <taxon>Euteleostomi</taxon>
        <taxon>Mammalia</taxon>
        <taxon>Eutheria</taxon>
        <taxon>Afrotheria</taxon>
        <taxon>Tenrecidae</taxon>
        <taxon>Tenrecinae</taxon>
        <taxon>Echinops</taxon>
    </lineage>
</organism>
<accession>A0AC55D0D4</accession>